<gene>
    <name evidence="3" type="ORF">F2P81_022189</name>
</gene>
<feature type="compositionally biased region" description="Basic and acidic residues" evidence="2">
    <location>
        <begin position="54"/>
        <end position="65"/>
    </location>
</feature>
<sequence length="443" mass="49298">MLIHPEMSTTAGRVFAGLTRVSLSRGVFIHSSTVRVNSVRPLALSSRRPARSKKPTDDSEVKSEPVKFSASKASNSSWKVDQAMGSKFERPWWKVLPISLIATGLLLWCVLRGETDFDVLLEKQLDEQIPGLVEEEQQVNKSNIEQKSNSSAPAERPLWTRSDNTFRFEFLPDNPPALQEKTSPGSAQPAPRQISFTGEGSAFAFNFQVPGVTPEQDMETAGNPDACSRGSQGCIGEEKPSSLQEVNSSPELSVQSKVKKKKKKKSGKTKVLESTEAQQKPAEGSQGGEDTELSAEEQLNRQLDWCIEHLEKGMRSQKGTPKQKEEASHALKTLRSSKAPLVKKRQVMRAMTGEYRKKMEEEKNKQFKLIQSELASAQVKVVSDSPKRSVFHQRAKVKSQTPAAEDSPQQAEAQQTDLTTQTQEKTSAFVFTPSKEEFRFNFL</sequence>
<feature type="compositionally biased region" description="Polar residues" evidence="2">
    <location>
        <begin position="139"/>
        <end position="152"/>
    </location>
</feature>
<organism evidence="3 4">
    <name type="scientific">Scophthalmus maximus</name>
    <name type="common">Turbot</name>
    <name type="synonym">Psetta maxima</name>
    <dbReference type="NCBI Taxonomy" id="52904"/>
    <lineage>
        <taxon>Eukaryota</taxon>
        <taxon>Metazoa</taxon>
        <taxon>Chordata</taxon>
        <taxon>Craniata</taxon>
        <taxon>Vertebrata</taxon>
        <taxon>Euteleostomi</taxon>
        <taxon>Actinopterygii</taxon>
        <taxon>Neopterygii</taxon>
        <taxon>Teleostei</taxon>
        <taxon>Neoteleostei</taxon>
        <taxon>Acanthomorphata</taxon>
        <taxon>Carangaria</taxon>
        <taxon>Pleuronectiformes</taxon>
        <taxon>Pleuronectoidei</taxon>
        <taxon>Scophthalmidae</taxon>
        <taxon>Scophthalmus</taxon>
    </lineage>
</organism>
<dbReference type="EMBL" id="VEVO01000020">
    <property type="protein sequence ID" value="KAF0025308.1"/>
    <property type="molecule type" value="Genomic_DNA"/>
</dbReference>
<feature type="compositionally biased region" description="Polar residues" evidence="2">
    <location>
        <begin position="398"/>
        <end position="426"/>
    </location>
</feature>
<evidence type="ECO:0000313" key="3">
    <source>
        <dbReference type="EMBL" id="KAF0025308.1"/>
    </source>
</evidence>
<evidence type="ECO:0000256" key="1">
    <source>
        <dbReference type="ARBA" id="ARBA00005707"/>
    </source>
</evidence>
<feature type="region of interest" description="Disordered" evidence="2">
    <location>
        <begin position="383"/>
        <end position="428"/>
    </location>
</feature>
<feature type="region of interest" description="Disordered" evidence="2">
    <location>
        <begin position="213"/>
        <end position="298"/>
    </location>
</feature>
<evidence type="ECO:0000256" key="2">
    <source>
        <dbReference type="SAM" id="MobiDB-lite"/>
    </source>
</evidence>
<dbReference type="Pfam" id="PF15393">
    <property type="entry name" value="DUF4615"/>
    <property type="match status" value="1"/>
</dbReference>
<dbReference type="PANTHER" id="PTHR13602:SF2">
    <property type="entry name" value="UPF0488 PROTEIN C8ORF33"/>
    <property type="match status" value="1"/>
</dbReference>
<protein>
    <submittedName>
        <fullName evidence="3">Uncharacterized protein</fullName>
    </submittedName>
</protein>
<dbReference type="AlphaFoldDB" id="A0A6A4RZG7"/>
<accession>A0A6A4RZG7</accession>
<name>A0A6A4RZG7_SCOMX</name>
<feature type="region of interest" description="Disordered" evidence="2">
    <location>
        <begin position="45"/>
        <end position="68"/>
    </location>
</feature>
<dbReference type="PANTHER" id="PTHR13602">
    <property type="entry name" value="UPF0488 PROTEIN C8ORF33"/>
    <property type="match status" value="1"/>
</dbReference>
<evidence type="ECO:0000313" key="4">
    <source>
        <dbReference type="Proteomes" id="UP000438429"/>
    </source>
</evidence>
<feature type="compositionally biased region" description="Basic residues" evidence="2">
    <location>
        <begin position="257"/>
        <end position="268"/>
    </location>
</feature>
<dbReference type="InterPro" id="IPR029274">
    <property type="entry name" value="DUF4615"/>
</dbReference>
<feature type="region of interest" description="Disordered" evidence="2">
    <location>
        <begin position="313"/>
        <end position="348"/>
    </location>
</feature>
<proteinExistence type="inferred from homology"/>
<feature type="compositionally biased region" description="Polar residues" evidence="2">
    <location>
        <begin position="241"/>
        <end position="252"/>
    </location>
</feature>
<dbReference type="Proteomes" id="UP000438429">
    <property type="component" value="Unassembled WGS sequence"/>
</dbReference>
<reference evidence="3 4" key="1">
    <citation type="submission" date="2019-06" db="EMBL/GenBank/DDBJ databases">
        <title>Draft genomes of female and male turbot (Scophthalmus maximus).</title>
        <authorList>
            <person name="Xu H."/>
            <person name="Xu X.-W."/>
            <person name="Shao C."/>
            <person name="Chen S."/>
        </authorList>
    </citation>
    <scope>NUCLEOTIDE SEQUENCE [LARGE SCALE GENOMIC DNA]</scope>
    <source>
        <strain evidence="3">Ysfricsl-2016a</strain>
        <tissue evidence="3">Blood</tissue>
    </source>
</reference>
<dbReference type="PRINTS" id="PR02042">
    <property type="entry name" value="CCSMST1"/>
</dbReference>
<comment type="similarity">
    <text evidence="1">Belongs to the UPF0488 family.</text>
</comment>
<feature type="region of interest" description="Disordered" evidence="2">
    <location>
        <begin position="171"/>
        <end position="194"/>
    </location>
</feature>
<dbReference type="InterPro" id="IPR029160">
    <property type="entry name" value="UQCC4"/>
</dbReference>
<dbReference type="Pfam" id="PF15013">
    <property type="entry name" value="CCSMST1"/>
    <property type="match status" value="1"/>
</dbReference>
<dbReference type="InterPro" id="IPR023248">
    <property type="entry name" value="UQCC4_vert"/>
</dbReference>
<comment type="caution">
    <text evidence="3">The sequence shown here is derived from an EMBL/GenBank/DDBJ whole genome shotgun (WGS) entry which is preliminary data.</text>
</comment>
<feature type="region of interest" description="Disordered" evidence="2">
    <location>
        <begin position="136"/>
        <end position="158"/>
    </location>
</feature>